<feature type="domain" description="PBZ-type" evidence="7">
    <location>
        <begin position="366"/>
        <end position="390"/>
    </location>
</feature>
<dbReference type="AlphaFoldDB" id="A0A7R8WXU4"/>
<gene>
    <name evidence="9" type="ORF">DSTB1V02_LOCUS163</name>
</gene>
<dbReference type="InterPro" id="IPR039253">
    <property type="entry name" value="APLF"/>
</dbReference>
<keyword evidence="4" id="KW-0234">DNA repair</keyword>
<dbReference type="OrthoDB" id="10256774at2759"/>
<feature type="compositionally biased region" description="Acidic residues" evidence="6">
    <location>
        <begin position="351"/>
        <end position="367"/>
    </location>
</feature>
<dbReference type="InterPro" id="IPR019406">
    <property type="entry name" value="APLF_PBZ"/>
</dbReference>
<dbReference type="Pfam" id="PF17913">
    <property type="entry name" value="FHA_2"/>
    <property type="match status" value="1"/>
</dbReference>
<dbReference type="PANTHER" id="PTHR21315:SF2">
    <property type="entry name" value="APRATAXIN AND PNK-LIKE FACTOR"/>
    <property type="match status" value="1"/>
</dbReference>
<dbReference type="EMBL" id="LR899527">
    <property type="protein sequence ID" value="CAD7240129.1"/>
    <property type="molecule type" value="Genomic_DNA"/>
</dbReference>
<reference evidence="9" key="1">
    <citation type="submission" date="2020-11" db="EMBL/GenBank/DDBJ databases">
        <authorList>
            <person name="Tran Van P."/>
        </authorList>
    </citation>
    <scope>NUCLEOTIDE SEQUENCE</scope>
</reference>
<protein>
    <recommendedName>
        <fullName evidence="11">Aprataxin and PNK-like factor</fullName>
    </recommendedName>
</protein>
<evidence type="ECO:0000256" key="2">
    <source>
        <dbReference type="ARBA" id="ARBA00022763"/>
    </source>
</evidence>
<evidence type="ECO:0000256" key="4">
    <source>
        <dbReference type="ARBA" id="ARBA00023204"/>
    </source>
</evidence>
<keyword evidence="3" id="KW-0378">Hydrolase</keyword>
<dbReference type="InterPro" id="IPR041388">
    <property type="entry name" value="FHA_2"/>
</dbReference>
<dbReference type="Proteomes" id="UP000677054">
    <property type="component" value="Unassembled WGS sequence"/>
</dbReference>
<feature type="region of interest" description="Disordered" evidence="6">
    <location>
        <begin position="136"/>
        <end position="163"/>
    </location>
</feature>
<feature type="domain" description="PNK FHA" evidence="8">
    <location>
        <begin position="5"/>
        <end position="64"/>
    </location>
</feature>
<comment type="subcellular location">
    <subcellularLocation>
        <location evidence="1">Nucleus</location>
    </subcellularLocation>
</comment>
<dbReference type="Gene3D" id="2.60.200.20">
    <property type="match status" value="1"/>
</dbReference>
<dbReference type="PANTHER" id="PTHR21315">
    <property type="entry name" value="APRATAXIN AND PNK-LIKE FACTOR-RELATED"/>
    <property type="match status" value="1"/>
</dbReference>
<keyword evidence="10" id="KW-1185">Reference proteome</keyword>
<dbReference type="Pfam" id="PF10283">
    <property type="entry name" value="zf-CCHH"/>
    <property type="match status" value="2"/>
</dbReference>
<evidence type="ECO:0000256" key="5">
    <source>
        <dbReference type="ARBA" id="ARBA00023242"/>
    </source>
</evidence>
<keyword evidence="5" id="KW-0539">Nucleus</keyword>
<evidence type="ECO:0000313" key="10">
    <source>
        <dbReference type="Proteomes" id="UP000677054"/>
    </source>
</evidence>
<evidence type="ECO:0000256" key="6">
    <source>
        <dbReference type="SAM" id="MobiDB-lite"/>
    </source>
</evidence>
<dbReference type="GO" id="GO:0003906">
    <property type="term" value="F:DNA-(apurinic or apyrimidinic site) endonuclease activity"/>
    <property type="evidence" value="ECO:0007669"/>
    <property type="project" value="InterPro"/>
</dbReference>
<feature type="region of interest" description="Disordered" evidence="6">
    <location>
        <begin position="208"/>
        <end position="317"/>
    </location>
</feature>
<feature type="compositionally biased region" description="Basic and acidic residues" evidence="6">
    <location>
        <begin position="330"/>
        <end position="350"/>
    </location>
</feature>
<evidence type="ECO:0000256" key="1">
    <source>
        <dbReference type="ARBA" id="ARBA00004123"/>
    </source>
</evidence>
<feature type="domain" description="PBZ-type" evidence="7">
    <location>
        <begin position="313"/>
        <end position="338"/>
    </location>
</feature>
<dbReference type="GO" id="GO:0006302">
    <property type="term" value="P:double-strand break repair"/>
    <property type="evidence" value="ECO:0007669"/>
    <property type="project" value="InterPro"/>
</dbReference>
<keyword evidence="2" id="KW-0227">DNA damage</keyword>
<accession>A0A7R8WXU4</accession>
<proteinExistence type="predicted"/>
<sequence>MKVDLRRVDEDISEVSIPVGDTILGRGPLLQCKDVKVSRHHALLHVSEDGKISLKSIHQNPCYLLHGRDIEKVLKEGDSQELKPGTRFSMLPNSFIYDVIVRDENSPTLPLDDLDGDGETTEVRVNLPLVECSPLKRKDDHENTNTGPATTKEVVSAEPSTSKAAGMITDIGKQGERWIASTDKGKVIPSGLNTNKLRQLPDWCKELGGSKKSEESLVASPRKGGPVKRSKPLTVTGNTKKRKKIKEDISDEEEEEKGNALREEELNCVKQSRPKAAGEDVKRRKKIKEDIDEEEDGTAPKEEPIASSSKPKREPCIFGSKCYRKNPVHREEFSHPGDSDHLSEEQKDSQEEGVEDSNDNEGDDERPECEFGTLCYRKNPLHAKQYKHTHTPNPPRQAKKKGGFCSRAYMPKKFEGCFYSNSIMYDLQVCLDSMPFNSSTTFNNISLALQ</sequence>
<dbReference type="EMBL" id="CAJPEV010000010">
    <property type="protein sequence ID" value="CAG0878643.1"/>
    <property type="molecule type" value="Genomic_DNA"/>
</dbReference>
<dbReference type="InterPro" id="IPR008984">
    <property type="entry name" value="SMAD_FHA_dom_sf"/>
</dbReference>
<dbReference type="GO" id="GO:0035861">
    <property type="term" value="C:site of double-strand break"/>
    <property type="evidence" value="ECO:0007669"/>
    <property type="project" value="TreeGrafter"/>
</dbReference>
<evidence type="ECO:0000256" key="3">
    <source>
        <dbReference type="ARBA" id="ARBA00022801"/>
    </source>
</evidence>
<evidence type="ECO:0000259" key="8">
    <source>
        <dbReference type="Pfam" id="PF17913"/>
    </source>
</evidence>
<dbReference type="GO" id="GO:0005634">
    <property type="term" value="C:nucleus"/>
    <property type="evidence" value="ECO:0007669"/>
    <property type="project" value="UniProtKB-SubCell"/>
</dbReference>
<dbReference type="SUPFAM" id="SSF49879">
    <property type="entry name" value="SMAD/FHA domain"/>
    <property type="match status" value="1"/>
</dbReference>
<evidence type="ECO:0000313" key="9">
    <source>
        <dbReference type="EMBL" id="CAD7240129.1"/>
    </source>
</evidence>
<evidence type="ECO:0000259" key="7">
    <source>
        <dbReference type="Pfam" id="PF10283"/>
    </source>
</evidence>
<name>A0A7R8WXU4_9CRUS</name>
<evidence type="ECO:0008006" key="11">
    <source>
        <dbReference type="Google" id="ProtNLM"/>
    </source>
</evidence>
<feature type="compositionally biased region" description="Basic and acidic residues" evidence="6">
    <location>
        <begin position="257"/>
        <end position="267"/>
    </location>
</feature>
<dbReference type="GO" id="GO:0008408">
    <property type="term" value="F:3'-5' exonuclease activity"/>
    <property type="evidence" value="ECO:0007669"/>
    <property type="project" value="InterPro"/>
</dbReference>
<feature type="region of interest" description="Disordered" evidence="6">
    <location>
        <begin position="330"/>
        <end position="367"/>
    </location>
</feature>
<organism evidence="9">
    <name type="scientific">Darwinula stevensoni</name>
    <dbReference type="NCBI Taxonomy" id="69355"/>
    <lineage>
        <taxon>Eukaryota</taxon>
        <taxon>Metazoa</taxon>
        <taxon>Ecdysozoa</taxon>
        <taxon>Arthropoda</taxon>
        <taxon>Crustacea</taxon>
        <taxon>Oligostraca</taxon>
        <taxon>Ostracoda</taxon>
        <taxon>Podocopa</taxon>
        <taxon>Podocopida</taxon>
        <taxon>Darwinulocopina</taxon>
        <taxon>Darwinuloidea</taxon>
        <taxon>Darwinulidae</taxon>
        <taxon>Darwinula</taxon>
    </lineage>
</organism>